<dbReference type="EMBL" id="BGPR01000249">
    <property type="protein sequence ID" value="GBM07951.1"/>
    <property type="molecule type" value="Genomic_DNA"/>
</dbReference>
<name>A0A4Y2CTZ6_ARAVE</name>
<proteinExistence type="predicted"/>
<gene>
    <name evidence="1" type="ORF">AVEN_232389_1</name>
</gene>
<organism evidence="1 2">
    <name type="scientific">Araneus ventricosus</name>
    <name type="common">Orbweaver spider</name>
    <name type="synonym">Epeira ventricosa</name>
    <dbReference type="NCBI Taxonomy" id="182803"/>
    <lineage>
        <taxon>Eukaryota</taxon>
        <taxon>Metazoa</taxon>
        <taxon>Ecdysozoa</taxon>
        <taxon>Arthropoda</taxon>
        <taxon>Chelicerata</taxon>
        <taxon>Arachnida</taxon>
        <taxon>Araneae</taxon>
        <taxon>Araneomorphae</taxon>
        <taxon>Entelegynae</taxon>
        <taxon>Araneoidea</taxon>
        <taxon>Araneidae</taxon>
        <taxon>Araneus</taxon>
    </lineage>
</organism>
<evidence type="ECO:0000313" key="1">
    <source>
        <dbReference type="EMBL" id="GBM07951.1"/>
    </source>
</evidence>
<keyword evidence="2" id="KW-1185">Reference proteome</keyword>
<comment type="caution">
    <text evidence="1">The sequence shown here is derived from an EMBL/GenBank/DDBJ whole genome shotgun (WGS) entry which is preliminary data.</text>
</comment>
<dbReference type="Proteomes" id="UP000499080">
    <property type="component" value="Unassembled WGS sequence"/>
</dbReference>
<accession>A0A4Y2CTZ6</accession>
<protein>
    <submittedName>
        <fullName evidence="1">Uncharacterized protein</fullName>
    </submittedName>
</protein>
<reference evidence="1 2" key="1">
    <citation type="journal article" date="2019" name="Sci. Rep.">
        <title>Orb-weaving spider Araneus ventricosus genome elucidates the spidroin gene catalogue.</title>
        <authorList>
            <person name="Kono N."/>
            <person name="Nakamura H."/>
            <person name="Ohtoshi R."/>
            <person name="Moran D.A.P."/>
            <person name="Shinohara A."/>
            <person name="Yoshida Y."/>
            <person name="Fujiwara M."/>
            <person name="Mori M."/>
            <person name="Tomita M."/>
            <person name="Arakawa K."/>
        </authorList>
    </citation>
    <scope>NUCLEOTIDE SEQUENCE [LARGE SCALE GENOMIC DNA]</scope>
</reference>
<sequence>MNAVSIPGSEEFDVLSPSCIEIVQETLQTKLTGVISGERGGHAVGKRRLITRASALLAIALHDDKCEEVRHPA</sequence>
<evidence type="ECO:0000313" key="2">
    <source>
        <dbReference type="Proteomes" id="UP000499080"/>
    </source>
</evidence>
<dbReference type="AlphaFoldDB" id="A0A4Y2CTZ6"/>